<proteinExistence type="predicted"/>
<dbReference type="InterPro" id="IPR017520">
    <property type="entry name" value="CHP03086"/>
</dbReference>
<dbReference type="Proteomes" id="UP000774570">
    <property type="component" value="Unassembled WGS sequence"/>
</dbReference>
<keyword evidence="3" id="KW-1185">Reference proteome</keyword>
<reference evidence="2 3" key="1">
    <citation type="submission" date="2021-07" db="EMBL/GenBank/DDBJ databases">
        <title>Actinomadura sp. PM05-2 isolated from lichen.</title>
        <authorList>
            <person name="Somphong A."/>
            <person name="Phongsopitanun W."/>
            <person name="Tanasupawat S."/>
            <person name="Peongsungnone V."/>
        </authorList>
    </citation>
    <scope>NUCLEOTIDE SEQUENCE [LARGE SCALE GENOMIC DNA]</scope>
    <source>
        <strain evidence="2 3">PM05-2</strain>
    </source>
</reference>
<evidence type="ECO:0000259" key="1">
    <source>
        <dbReference type="Pfam" id="PF11716"/>
    </source>
</evidence>
<name>A0ABS7G177_9ACTN</name>
<protein>
    <submittedName>
        <fullName evidence="2">TIGR03086 family protein</fullName>
    </submittedName>
</protein>
<sequence>MAEDPGTALVDQAVGYALLAMAGLRADALARATPCRGWDLGTLCAHLAESLVILRETVTGTPAVRACRPGRDPVAACRTEALRLARAWPAGGDGARPLAAVAATEVAVHGWDIARSLGACRPMPDGLAERLLRAAPALVGGGRAGLFAPPVAWPPDAPPGERLLALLGRRPG</sequence>
<dbReference type="InterPro" id="IPR034660">
    <property type="entry name" value="DinB/YfiT-like"/>
</dbReference>
<evidence type="ECO:0000313" key="3">
    <source>
        <dbReference type="Proteomes" id="UP000774570"/>
    </source>
</evidence>
<dbReference type="SUPFAM" id="SSF109854">
    <property type="entry name" value="DinB/YfiT-like putative metalloenzymes"/>
    <property type="match status" value="1"/>
</dbReference>
<dbReference type="RefSeq" id="WP_220169711.1">
    <property type="nucleotide sequence ID" value="NZ_JAIBOA010000024.1"/>
</dbReference>
<dbReference type="Pfam" id="PF11716">
    <property type="entry name" value="MDMPI_N"/>
    <property type="match status" value="1"/>
</dbReference>
<dbReference type="InterPro" id="IPR024344">
    <property type="entry name" value="MDMPI_metal-binding"/>
</dbReference>
<comment type="caution">
    <text evidence="2">The sequence shown here is derived from an EMBL/GenBank/DDBJ whole genome shotgun (WGS) entry which is preliminary data.</text>
</comment>
<accession>A0ABS7G177</accession>
<feature type="domain" description="Mycothiol-dependent maleylpyruvate isomerase metal-binding" evidence="1">
    <location>
        <begin position="20"/>
        <end position="114"/>
    </location>
</feature>
<dbReference type="EMBL" id="JAIBOA010000024">
    <property type="protein sequence ID" value="MBW8486471.1"/>
    <property type="molecule type" value="Genomic_DNA"/>
</dbReference>
<gene>
    <name evidence="2" type="ORF">K1Y72_29175</name>
</gene>
<dbReference type="NCBIfam" id="TIGR03086">
    <property type="entry name" value="TIGR03086 family metal-binding protein"/>
    <property type="match status" value="1"/>
</dbReference>
<dbReference type="Gene3D" id="1.20.120.450">
    <property type="entry name" value="dinb family like domain"/>
    <property type="match status" value="1"/>
</dbReference>
<organism evidence="2 3">
    <name type="scientific">Actinomadura parmotrematis</name>
    <dbReference type="NCBI Taxonomy" id="2864039"/>
    <lineage>
        <taxon>Bacteria</taxon>
        <taxon>Bacillati</taxon>
        <taxon>Actinomycetota</taxon>
        <taxon>Actinomycetes</taxon>
        <taxon>Streptosporangiales</taxon>
        <taxon>Thermomonosporaceae</taxon>
        <taxon>Actinomadura</taxon>
    </lineage>
</organism>
<evidence type="ECO:0000313" key="2">
    <source>
        <dbReference type="EMBL" id="MBW8486471.1"/>
    </source>
</evidence>